<gene>
    <name evidence="1" type="ORF">WG926_09800</name>
</gene>
<name>A0ABU9YIG9_9PROT</name>
<proteinExistence type="predicted"/>
<evidence type="ECO:0000313" key="1">
    <source>
        <dbReference type="EMBL" id="MEN2988597.1"/>
    </source>
</evidence>
<evidence type="ECO:0000313" key="2">
    <source>
        <dbReference type="Proteomes" id="UP001413721"/>
    </source>
</evidence>
<evidence type="ECO:0008006" key="3">
    <source>
        <dbReference type="Google" id="ProtNLM"/>
    </source>
</evidence>
<dbReference type="EMBL" id="JBBKTW010000003">
    <property type="protein sequence ID" value="MEN2988597.1"/>
    <property type="molecule type" value="Genomic_DNA"/>
</dbReference>
<accession>A0ABU9YIG9</accession>
<protein>
    <recommendedName>
        <fullName evidence="3">HprK-related kinase A</fullName>
    </recommendedName>
</protein>
<dbReference type="SUPFAM" id="SSF53795">
    <property type="entry name" value="PEP carboxykinase-like"/>
    <property type="match status" value="1"/>
</dbReference>
<dbReference type="InterPro" id="IPR027417">
    <property type="entry name" value="P-loop_NTPase"/>
</dbReference>
<organism evidence="1 2">
    <name type="scientific">Tistrella arctica</name>
    <dbReference type="NCBI Taxonomy" id="3133430"/>
    <lineage>
        <taxon>Bacteria</taxon>
        <taxon>Pseudomonadati</taxon>
        <taxon>Pseudomonadota</taxon>
        <taxon>Alphaproteobacteria</taxon>
        <taxon>Geminicoccales</taxon>
        <taxon>Geminicoccaceae</taxon>
        <taxon>Tistrella</taxon>
    </lineage>
</organism>
<keyword evidence="2" id="KW-1185">Reference proteome</keyword>
<reference evidence="1 2" key="1">
    <citation type="submission" date="2024-03" db="EMBL/GenBank/DDBJ databases">
        <title>High-quality draft genome sequencing of Tistrella sp. BH-R2-4.</title>
        <authorList>
            <person name="Dong C."/>
        </authorList>
    </citation>
    <scope>NUCLEOTIDE SEQUENCE [LARGE SCALE GENOMIC DNA]</scope>
    <source>
        <strain evidence="1 2">BH-R2-4</strain>
    </source>
</reference>
<dbReference type="Gene3D" id="3.40.50.300">
    <property type="entry name" value="P-loop containing nucleotide triphosphate hydrolases"/>
    <property type="match status" value="1"/>
</dbReference>
<sequence>MTTADVSWRDLRVLRLPATGALPGAAVAIERDGVTWIEQVFAAVDGSPICRFLISGDGRRVLSDSLPDLHRNDRDNLFVEPVMRTILSRMGLVSFHAAALVKQGAAVLIMGRKGAGKSSLAGALYQIGWQPLADDLVRMIDRDGYWHAAAGGTVPRVNADTARALGFDPGALLTRWSIPGVAGNKFLLPAGVFGPPPSEVPIRAVLLLDTRDPALESPRCDRAKGADALRGLIANLTPDPLAFAALPSREAMRVVGGLLRQAAVYRFGLPDRLDALGAAAAAVDACLAREGAPIAA</sequence>
<comment type="caution">
    <text evidence="1">The sequence shown here is derived from an EMBL/GenBank/DDBJ whole genome shotgun (WGS) entry which is preliminary data.</text>
</comment>
<dbReference type="Proteomes" id="UP001413721">
    <property type="component" value="Unassembled WGS sequence"/>
</dbReference>